<feature type="domain" description="Thioredoxin" evidence="7">
    <location>
        <begin position="116"/>
        <end position="292"/>
    </location>
</feature>
<keyword evidence="6" id="KW-1133">Transmembrane helix</keyword>
<evidence type="ECO:0000256" key="1">
    <source>
        <dbReference type="ARBA" id="ARBA00005791"/>
    </source>
</evidence>
<dbReference type="InterPro" id="IPR012336">
    <property type="entry name" value="Thioredoxin-like_fold"/>
</dbReference>
<dbReference type="Pfam" id="PF13462">
    <property type="entry name" value="Thioredoxin_4"/>
    <property type="match status" value="1"/>
</dbReference>
<dbReference type="EMBL" id="CP073041">
    <property type="protein sequence ID" value="UXE60183.1"/>
    <property type="molecule type" value="Genomic_DNA"/>
</dbReference>
<organism evidence="8">
    <name type="scientific">Woronichinia naegeliana WA131</name>
    <dbReference type="NCBI Taxonomy" id="2824559"/>
    <lineage>
        <taxon>Bacteria</taxon>
        <taxon>Bacillati</taxon>
        <taxon>Cyanobacteriota</taxon>
        <taxon>Cyanophyceae</taxon>
        <taxon>Synechococcales</taxon>
        <taxon>Coelosphaeriaceae</taxon>
        <taxon>Woronichinia</taxon>
    </lineage>
</organism>
<evidence type="ECO:0000259" key="7">
    <source>
        <dbReference type="PROSITE" id="PS51352"/>
    </source>
</evidence>
<dbReference type="Proteomes" id="UP001065613">
    <property type="component" value="Chromosome"/>
</dbReference>
<dbReference type="PROSITE" id="PS51352">
    <property type="entry name" value="THIOREDOXIN_2"/>
    <property type="match status" value="1"/>
</dbReference>
<evidence type="ECO:0000313" key="8">
    <source>
        <dbReference type="EMBL" id="UXE60183.1"/>
    </source>
</evidence>
<dbReference type="SUPFAM" id="SSF52833">
    <property type="entry name" value="Thioredoxin-like"/>
    <property type="match status" value="1"/>
</dbReference>
<proteinExistence type="inferred from homology"/>
<evidence type="ECO:0000256" key="5">
    <source>
        <dbReference type="ARBA" id="ARBA00023284"/>
    </source>
</evidence>
<dbReference type="InterPro" id="IPR013766">
    <property type="entry name" value="Thioredoxin_domain"/>
</dbReference>
<keyword evidence="4" id="KW-1015">Disulfide bond</keyword>
<evidence type="ECO:0000256" key="2">
    <source>
        <dbReference type="ARBA" id="ARBA00022729"/>
    </source>
</evidence>
<comment type="similarity">
    <text evidence="1">Belongs to the thioredoxin family. DsbA subfamily.</text>
</comment>
<reference evidence="8" key="1">
    <citation type="submission" date="2021-04" db="EMBL/GenBank/DDBJ databases">
        <title>Genome sequence of Woronichinia naegeliana from Washington state freshwater lake bloom.</title>
        <authorList>
            <person name="Dreher T.W."/>
        </authorList>
    </citation>
    <scope>NUCLEOTIDE SEQUENCE</scope>
    <source>
        <strain evidence="8">WA131</strain>
    </source>
</reference>
<accession>A0A977KUG4</accession>
<dbReference type="Gene3D" id="3.40.30.10">
    <property type="entry name" value="Glutaredoxin"/>
    <property type="match status" value="1"/>
</dbReference>
<evidence type="ECO:0000256" key="3">
    <source>
        <dbReference type="ARBA" id="ARBA00023002"/>
    </source>
</evidence>
<keyword evidence="6" id="KW-0472">Membrane</keyword>
<feature type="transmembrane region" description="Helical" evidence="6">
    <location>
        <begin position="46"/>
        <end position="67"/>
    </location>
</feature>
<keyword evidence="6" id="KW-0812">Transmembrane</keyword>
<dbReference type="GO" id="GO:0016491">
    <property type="term" value="F:oxidoreductase activity"/>
    <property type="evidence" value="ECO:0007669"/>
    <property type="project" value="UniProtKB-KW"/>
</dbReference>
<name>A0A977KUG4_9CYAN</name>
<gene>
    <name evidence="8" type="ORF">KA717_31825</name>
</gene>
<keyword evidence="2" id="KW-0732">Signal</keyword>
<dbReference type="PANTHER" id="PTHR13887">
    <property type="entry name" value="GLUTATHIONE S-TRANSFERASE KAPPA"/>
    <property type="match status" value="1"/>
</dbReference>
<sequence>MRLAITNKILTFLPSMTSSMHIKFYQYEMDLLCKKLALFNSVDNRFYSSLTLFKFLVCSIFLVMLTWPVSSRADTPDLEQKVLQIIRNHPEILIQSIQTYQREKAGKQQQERQAFLERMKTNPQSVIGQSPIKGSPQSKIILIEFSDFQCPYCAQAQEPIRQFIEKHGNDVALIYKNIPLTAVHPNAMSAAKAAWAAGQQGKFWQYHDALFSHQDKLGEALYLSIAQELGIDINQFNHDRHSSSADAFIKKDTDLAESMGIPGTPFIIINGEVLNGQVQAASLDKLLEKILSTATP</sequence>
<dbReference type="AlphaFoldDB" id="A0A977KUG4"/>
<dbReference type="PANTHER" id="PTHR13887:SF14">
    <property type="entry name" value="DISULFIDE BOND FORMATION PROTEIN D"/>
    <property type="match status" value="1"/>
</dbReference>
<dbReference type="KEGG" id="wna:KA717_31825"/>
<evidence type="ECO:0000256" key="4">
    <source>
        <dbReference type="ARBA" id="ARBA00023157"/>
    </source>
</evidence>
<evidence type="ECO:0000256" key="6">
    <source>
        <dbReference type="SAM" id="Phobius"/>
    </source>
</evidence>
<protein>
    <submittedName>
        <fullName evidence="8">Thioredoxin domain-containing protein</fullName>
    </submittedName>
</protein>
<keyword evidence="3" id="KW-0560">Oxidoreductase</keyword>
<keyword evidence="5" id="KW-0676">Redox-active center</keyword>
<dbReference type="InterPro" id="IPR036249">
    <property type="entry name" value="Thioredoxin-like_sf"/>
</dbReference>